<dbReference type="PANTHER" id="PTHR36886">
    <property type="entry name" value="PROTEIN FRIGIDA-ESSENTIAL 1"/>
    <property type="match status" value="1"/>
</dbReference>
<evidence type="ECO:0000313" key="2">
    <source>
        <dbReference type="EMBL" id="KAG0478958.1"/>
    </source>
</evidence>
<dbReference type="AlphaFoldDB" id="A0A835UZ26"/>
<comment type="caution">
    <text evidence="2">The sequence shown here is derived from an EMBL/GenBank/DDBJ whole genome shotgun (WGS) entry which is preliminary data.</text>
</comment>
<protein>
    <submittedName>
        <fullName evidence="2">Uncharacterized protein</fullName>
    </submittedName>
</protein>
<organism evidence="2 3">
    <name type="scientific">Vanilla planifolia</name>
    <name type="common">Vanilla</name>
    <dbReference type="NCBI Taxonomy" id="51239"/>
    <lineage>
        <taxon>Eukaryota</taxon>
        <taxon>Viridiplantae</taxon>
        <taxon>Streptophyta</taxon>
        <taxon>Embryophyta</taxon>
        <taxon>Tracheophyta</taxon>
        <taxon>Spermatophyta</taxon>
        <taxon>Magnoliopsida</taxon>
        <taxon>Liliopsida</taxon>
        <taxon>Asparagales</taxon>
        <taxon>Orchidaceae</taxon>
        <taxon>Vanilloideae</taxon>
        <taxon>Vanilleae</taxon>
        <taxon>Vanilla</taxon>
    </lineage>
</organism>
<dbReference type="EMBL" id="JADCNM010000006">
    <property type="protein sequence ID" value="KAG0478958.1"/>
    <property type="molecule type" value="Genomic_DNA"/>
</dbReference>
<dbReference type="PANTHER" id="PTHR36886:SF3">
    <property type="entry name" value="PROTEIN FRIGIDA-ESSENTIAL 1"/>
    <property type="match status" value="1"/>
</dbReference>
<gene>
    <name evidence="2" type="ORF">HPP92_013677</name>
</gene>
<reference evidence="2 3" key="1">
    <citation type="journal article" date="2020" name="Nat. Food">
        <title>A phased Vanilla planifolia genome enables genetic improvement of flavour and production.</title>
        <authorList>
            <person name="Hasing T."/>
            <person name="Tang H."/>
            <person name="Brym M."/>
            <person name="Khazi F."/>
            <person name="Huang T."/>
            <person name="Chambers A.H."/>
        </authorList>
    </citation>
    <scope>NUCLEOTIDE SEQUENCE [LARGE SCALE GENOMIC DNA]</scope>
    <source>
        <tissue evidence="2">Leaf</tissue>
    </source>
</reference>
<dbReference type="OrthoDB" id="1935339at2759"/>
<proteinExistence type="predicted"/>
<accession>A0A835UZ26</accession>
<sequence length="215" mass="24062">MQLNSQYPCPQSSIPSVAKHQPVIEHGSNRKNQAQNRQQVALSSEDSSKNNKNVNYTSRSKRIVSEPIVGEANDAYRHMTTNLAKQAMVGNDLANDLCGIMSHPSYRNLKNAHPETLVVQADADDKDPKDEKALGNYGLDDKVWVFKFALAEFLKEINKPFWKEDRLSKEAHKIVVKKLVDKVSGVLSTNIPVTQESIKLHLSFSKNILAKLAQV</sequence>
<name>A0A835UZ26_VANPL</name>
<dbReference type="InterPro" id="IPR052650">
    <property type="entry name" value="Zinc_finger_CCCH"/>
</dbReference>
<evidence type="ECO:0000256" key="1">
    <source>
        <dbReference type="SAM" id="MobiDB-lite"/>
    </source>
</evidence>
<feature type="region of interest" description="Disordered" evidence="1">
    <location>
        <begin position="26"/>
        <end position="59"/>
    </location>
</feature>
<evidence type="ECO:0000313" key="3">
    <source>
        <dbReference type="Proteomes" id="UP000639772"/>
    </source>
</evidence>
<feature type="compositionally biased region" description="Polar residues" evidence="1">
    <location>
        <begin position="30"/>
        <end position="58"/>
    </location>
</feature>
<dbReference type="Proteomes" id="UP000639772">
    <property type="component" value="Chromosome 6"/>
</dbReference>